<dbReference type="Proteomes" id="UP000265419">
    <property type="component" value="Unassembled WGS sequence"/>
</dbReference>
<comment type="caution">
    <text evidence="2">The sequence shown here is derived from an EMBL/GenBank/DDBJ whole genome shotgun (WGS) entry which is preliminary data.</text>
</comment>
<organism evidence="2 3">
    <name type="scientific">Galactobacter valiniphilus</name>
    <dbReference type="NCBI Taxonomy" id="2676122"/>
    <lineage>
        <taxon>Bacteria</taxon>
        <taxon>Bacillati</taxon>
        <taxon>Actinomycetota</taxon>
        <taxon>Actinomycetes</taxon>
        <taxon>Micrococcales</taxon>
        <taxon>Micrococcaceae</taxon>
        <taxon>Galactobacter</taxon>
    </lineage>
</organism>
<dbReference type="Pfam" id="PF25976">
    <property type="entry name" value="LpqB_N"/>
    <property type="match status" value="1"/>
</dbReference>
<feature type="domain" description="GerMN" evidence="1">
    <location>
        <begin position="207"/>
        <end position="298"/>
    </location>
</feature>
<evidence type="ECO:0000313" key="2">
    <source>
        <dbReference type="EMBL" id="RII42567.1"/>
    </source>
</evidence>
<dbReference type="SUPFAM" id="SSF69304">
    <property type="entry name" value="Tricorn protease N-terminal domain"/>
    <property type="match status" value="1"/>
</dbReference>
<dbReference type="PROSITE" id="PS51257">
    <property type="entry name" value="PROKAR_LIPOPROTEIN"/>
    <property type="match status" value="1"/>
</dbReference>
<gene>
    <name evidence="2" type="ORF">DWB68_06350</name>
</gene>
<accession>A0A399JDC3</accession>
<evidence type="ECO:0000313" key="3">
    <source>
        <dbReference type="Proteomes" id="UP000265419"/>
    </source>
</evidence>
<dbReference type="SMART" id="SM00909">
    <property type="entry name" value="Germane"/>
    <property type="match status" value="1"/>
</dbReference>
<reference evidence="2 3" key="1">
    <citation type="submission" date="2018-07" db="EMBL/GenBank/DDBJ databases">
        <title>Arthrobacter sp. nov., isolated from raw cow's milk with high bacterial count.</title>
        <authorList>
            <person name="Hahne J."/>
            <person name="Isele D."/>
            <person name="Lipski A."/>
        </authorList>
    </citation>
    <scope>NUCLEOTIDE SEQUENCE [LARGE SCALE GENOMIC DNA]</scope>
    <source>
        <strain evidence="2 3">JZ R-35</strain>
    </source>
</reference>
<name>A0A399JDC3_9MICC</name>
<dbReference type="InterPro" id="IPR018910">
    <property type="entry name" value="LpqB_C"/>
</dbReference>
<dbReference type="InterPro" id="IPR059026">
    <property type="entry name" value="LpqB_N"/>
</dbReference>
<dbReference type="AlphaFoldDB" id="A0A399JDC3"/>
<evidence type="ECO:0000259" key="1">
    <source>
        <dbReference type="SMART" id="SM00909"/>
    </source>
</evidence>
<keyword evidence="3" id="KW-1185">Reference proteome</keyword>
<dbReference type="RefSeq" id="WP_119424310.1">
    <property type="nucleotide sequence ID" value="NZ_QQXK01000010.1"/>
</dbReference>
<dbReference type="EMBL" id="QQXK01000010">
    <property type="protein sequence ID" value="RII42567.1"/>
    <property type="molecule type" value="Genomic_DNA"/>
</dbReference>
<dbReference type="Pfam" id="PF10647">
    <property type="entry name" value="Gmad1"/>
    <property type="match status" value="1"/>
</dbReference>
<dbReference type="InterPro" id="IPR019606">
    <property type="entry name" value="GerMN"/>
</dbReference>
<protein>
    <recommendedName>
        <fullName evidence="1">GerMN domain-containing protein</fullName>
    </recommendedName>
</protein>
<dbReference type="Pfam" id="PF10646">
    <property type="entry name" value="Germane"/>
    <property type="match status" value="1"/>
</dbReference>
<proteinExistence type="predicted"/>
<sequence length="566" mass="59366">MNALRRRRPLAALLAVVLLWVLAGCSSIPLTGPVGTIAQPTVADDEESSLIRAYGPGPGDDAASIVSGFLAAGADSNDDYEVARKFLTPDLALSWNPTAGSLIVDQLPTPTPVSGDTAWRTSVKVVRTIDEHGVRLDADSEQSRSLNFTLKRVNGEWRIAAAPDGIMVRQADFDKVFTPITLVFYADAAATVAVPDPRWIARRKGLPTAVVAALMAGPADYLRGVVTSAFPDGSALSITSVPVDDGTASVDLPAELAGRLSDQERRLMAQQLRLSLQNVGQVQRVQLTVDHNALDLGTEEQQPPDPVEAQVDASLVGLHDGKLVTSESGQFTGVPGARDLPAKLDAPALALSGNGAAVLNAEHTQLLGVGEGGKVTRLVTGSHLVPPSFDARSWVWTARSGAGNLIAARSSGGKAAVLETEWLKGITVRSVRVSIDGTRLAIVGEENNAAVVLVTGIVRDGGGQPSGLTSPLRLKSSVHPTDVEWASDATLVVYRPSATDMLAVETLGLDGTSSGWTQKLRGVTHLAVPIGGEQPVLAQTADGLYERKSGTWEQLDLGLTSPSYRG</sequence>